<dbReference type="Proteomes" id="UP000814140">
    <property type="component" value="Unassembled WGS sequence"/>
</dbReference>
<accession>A0ACB8SIP0</accession>
<proteinExistence type="predicted"/>
<organism evidence="1 2">
    <name type="scientific">Artomyces pyxidatus</name>
    <dbReference type="NCBI Taxonomy" id="48021"/>
    <lineage>
        <taxon>Eukaryota</taxon>
        <taxon>Fungi</taxon>
        <taxon>Dikarya</taxon>
        <taxon>Basidiomycota</taxon>
        <taxon>Agaricomycotina</taxon>
        <taxon>Agaricomycetes</taxon>
        <taxon>Russulales</taxon>
        <taxon>Auriscalpiaceae</taxon>
        <taxon>Artomyces</taxon>
    </lineage>
</organism>
<evidence type="ECO:0000313" key="1">
    <source>
        <dbReference type="EMBL" id="KAI0056359.1"/>
    </source>
</evidence>
<evidence type="ECO:0000313" key="2">
    <source>
        <dbReference type="Proteomes" id="UP000814140"/>
    </source>
</evidence>
<reference evidence="1" key="1">
    <citation type="submission" date="2021-03" db="EMBL/GenBank/DDBJ databases">
        <authorList>
            <consortium name="DOE Joint Genome Institute"/>
            <person name="Ahrendt S."/>
            <person name="Looney B.P."/>
            <person name="Miyauchi S."/>
            <person name="Morin E."/>
            <person name="Drula E."/>
            <person name="Courty P.E."/>
            <person name="Chicoki N."/>
            <person name="Fauchery L."/>
            <person name="Kohler A."/>
            <person name="Kuo A."/>
            <person name="Labutti K."/>
            <person name="Pangilinan J."/>
            <person name="Lipzen A."/>
            <person name="Riley R."/>
            <person name="Andreopoulos W."/>
            <person name="He G."/>
            <person name="Johnson J."/>
            <person name="Barry K.W."/>
            <person name="Grigoriev I.V."/>
            <person name="Nagy L."/>
            <person name="Hibbett D."/>
            <person name="Henrissat B."/>
            <person name="Matheny P.B."/>
            <person name="Labbe J."/>
            <person name="Martin F."/>
        </authorList>
    </citation>
    <scope>NUCLEOTIDE SEQUENCE</scope>
    <source>
        <strain evidence="1">HHB10654</strain>
    </source>
</reference>
<sequence>MSPCTPILGIYTIWREKFLKAKLLSRRSKSESHDSGVAKHLSHPHRSASVGIIAVEEHPQESSGNGQVAMSPLLFASCPTPPGPDALHVKPPATFSPSVSEATSPCLQDATNTGRISTLASVKARLDNGHDLSSTATMVGAKHCMPTRSPNLRQICEPASSTSTNMSTKRKRRDSAASKKEAHLDASPPKVNAISEACRMPIVCPWLECGEVIPNHLDIIYHIRSRHNYCTEADVGDPTTARPRGQTSPPETSEKLTQEQRLSCKGKKRRMIEKQPCQFPNCDKPIRADNLSRHIRETHYKVKVACAGCSSSFTRKDRLDKHVKRCKAKKSVKTERLWLATETKKSGSFNLSSASCM</sequence>
<dbReference type="EMBL" id="MU277266">
    <property type="protein sequence ID" value="KAI0056359.1"/>
    <property type="molecule type" value="Genomic_DNA"/>
</dbReference>
<reference evidence="1" key="2">
    <citation type="journal article" date="2022" name="New Phytol.">
        <title>Evolutionary transition to the ectomycorrhizal habit in the genomes of a hyperdiverse lineage of mushroom-forming fungi.</title>
        <authorList>
            <person name="Looney B."/>
            <person name="Miyauchi S."/>
            <person name="Morin E."/>
            <person name="Drula E."/>
            <person name="Courty P.E."/>
            <person name="Kohler A."/>
            <person name="Kuo A."/>
            <person name="LaButti K."/>
            <person name="Pangilinan J."/>
            <person name="Lipzen A."/>
            <person name="Riley R."/>
            <person name="Andreopoulos W."/>
            <person name="He G."/>
            <person name="Johnson J."/>
            <person name="Nolan M."/>
            <person name="Tritt A."/>
            <person name="Barry K.W."/>
            <person name="Grigoriev I.V."/>
            <person name="Nagy L.G."/>
            <person name="Hibbett D."/>
            <person name="Henrissat B."/>
            <person name="Matheny P.B."/>
            <person name="Labbe J."/>
            <person name="Martin F.M."/>
        </authorList>
    </citation>
    <scope>NUCLEOTIDE SEQUENCE</scope>
    <source>
        <strain evidence="1">HHB10654</strain>
    </source>
</reference>
<comment type="caution">
    <text evidence="1">The sequence shown here is derived from an EMBL/GenBank/DDBJ whole genome shotgun (WGS) entry which is preliminary data.</text>
</comment>
<name>A0ACB8SIP0_9AGAM</name>
<gene>
    <name evidence="1" type="ORF">BV25DRAFT_1633306</name>
</gene>
<protein>
    <submittedName>
        <fullName evidence="1">Uncharacterized protein</fullName>
    </submittedName>
</protein>
<keyword evidence="2" id="KW-1185">Reference proteome</keyword>